<name>R9PHC1_PSEHS</name>
<dbReference type="HOGENOM" id="CLU_036093_1_1_1"/>
<dbReference type="GeneID" id="24110361"/>
<dbReference type="Proteomes" id="UP000014071">
    <property type="component" value="Unassembled WGS sequence"/>
</dbReference>
<protein>
    <submittedName>
        <fullName evidence="2">Macrophage activating glycoprotein</fullName>
    </submittedName>
</protein>
<dbReference type="OrthoDB" id="2564904at2759"/>
<reference evidence="3" key="1">
    <citation type="journal article" date="2013" name="Genome Announc.">
        <title>Draft genome sequence of the basidiomycetous yeast-like fungus Pseudozyma hubeiensis SY62, which produces an abundant amount of the biosurfactant mannosylerythritol lipids.</title>
        <authorList>
            <person name="Konishi M."/>
            <person name="Hatada Y."/>
            <person name="Horiuchi J."/>
        </authorList>
    </citation>
    <scope>NUCLEOTIDE SEQUENCE [LARGE SCALE GENOMIC DNA]</scope>
    <source>
        <strain evidence="3">SY62</strain>
    </source>
</reference>
<evidence type="ECO:0000313" key="2">
    <source>
        <dbReference type="EMBL" id="GAC97495.1"/>
    </source>
</evidence>
<accession>R9PHC1</accession>
<proteinExistence type="predicted"/>
<dbReference type="eggNOG" id="ENOG502RYV0">
    <property type="taxonomic scope" value="Eukaryota"/>
</dbReference>
<feature type="compositionally biased region" description="Basic residues" evidence="1">
    <location>
        <begin position="311"/>
        <end position="321"/>
    </location>
</feature>
<keyword evidence="3" id="KW-1185">Reference proteome</keyword>
<sequence>MFLVHTVSTGGEKHISLGLTSSIRICPRPNTNPSATTIMTRTLLTTLLVAATATLTLAQNKPDFAINALPDKWEANQSGSNQCTKWGASSSKSLCQNVFINNANDFCLWGPINPNSQIGASEESVVSYCLKSGYGTRLIPNGAIQGVQFLKTPNFLQVTGVGDFTGMNIQRGDAGGELDPHGADGTGNPKGGLVYSNNVPGKEGQWTQIKEWNNFMSAYEFSFRAAYGPQAPQYAPHVYDVMGAYYNTNGGRFDKGVFEDCQGDSGDFVGVYGTSTFRQGDKKTPAAHKPAKSSQCKEYKTVSNGPAPQKAYRRSIAKPIR</sequence>
<gene>
    <name evidence="2" type="ORF">PHSY_005081</name>
</gene>
<dbReference type="AlphaFoldDB" id="R9PHC1"/>
<feature type="region of interest" description="Disordered" evidence="1">
    <location>
        <begin position="279"/>
        <end position="321"/>
    </location>
</feature>
<dbReference type="RefSeq" id="XP_012191082.1">
    <property type="nucleotide sequence ID" value="XM_012335692.1"/>
</dbReference>
<dbReference type="STRING" id="1305764.R9PHC1"/>
<dbReference type="EMBL" id="DF238810">
    <property type="protein sequence ID" value="GAC97495.1"/>
    <property type="molecule type" value="Genomic_DNA"/>
</dbReference>
<evidence type="ECO:0000313" key="3">
    <source>
        <dbReference type="Proteomes" id="UP000014071"/>
    </source>
</evidence>
<organism evidence="2 3">
    <name type="scientific">Pseudozyma hubeiensis (strain SY62)</name>
    <name type="common">Yeast</name>
    <dbReference type="NCBI Taxonomy" id="1305764"/>
    <lineage>
        <taxon>Eukaryota</taxon>
        <taxon>Fungi</taxon>
        <taxon>Dikarya</taxon>
        <taxon>Basidiomycota</taxon>
        <taxon>Ustilaginomycotina</taxon>
        <taxon>Ustilaginomycetes</taxon>
        <taxon>Ustilaginales</taxon>
        <taxon>Ustilaginaceae</taxon>
        <taxon>Pseudozyma</taxon>
    </lineage>
</organism>
<evidence type="ECO:0000256" key="1">
    <source>
        <dbReference type="SAM" id="MobiDB-lite"/>
    </source>
</evidence>